<dbReference type="EC" id="1.1.1.292" evidence="4"/>
<dbReference type="GO" id="GO:0000166">
    <property type="term" value="F:nucleotide binding"/>
    <property type="evidence" value="ECO:0007669"/>
    <property type="project" value="InterPro"/>
</dbReference>
<keyword evidence="1 4" id="KW-0560">Oxidoreductase</keyword>
<dbReference type="EMBL" id="CP015136">
    <property type="protein sequence ID" value="AMY08979.1"/>
    <property type="molecule type" value="Genomic_DNA"/>
</dbReference>
<dbReference type="InterPro" id="IPR000683">
    <property type="entry name" value="Gfo/Idh/MocA-like_OxRdtase_N"/>
</dbReference>
<dbReference type="KEGG" id="abac:LuPra_02187"/>
<evidence type="ECO:0000259" key="2">
    <source>
        <dbReference type="Pfam" id="PF01408"/>
    </source>
</evidence>
<accession>A0A143PMI4</accession>
<dbReference type="Pfam" id="PF01408">
    <property type="entry name" value="GFO_IDH_MocA"/>
    <property type="match status" value="1"/>
</dbReference>
<evidence type="ECO:0000313" key="4">
    <source>
        <dbReference type="EMBL" id="AMY08979.1"/>
    </source>
</evidence>
<organism evidence="4 5">
    <name type="scientific">Luteitalea pratensis</name>
    <dbReference type="NCBI Taxonomy" id="1855912"/>
    <lineage>
        <taxon>Bacteria</taxon>
        <taxon>Pseudomonadati</taxon>
        <taxon>Acidobacteriota</taxon>
        <taxon>Vicinamibacteria</taxon>
        <taxon>Vicinamibacterales</taxon>
        <taxon>Vicinamibacteraceae</taxon>
        <taxon>Luteitalea</taxon>
    </lineage>
</organism>
<evidence type="ECO:0000256" key="1">
    <source>
        <dbReference type="ARBA" id="ARBA00023002"/>
    </source>
</evidence>
<protein>
    <submittedName>
        <fullName evidence="4">1,5-anhydro-D-fructose reductase</fullName>
        <ecNumber evidence="4">1.1.1.292</ecNumber>
    </submittedName>
</protein>
<dbReference type="SUPFAM" id="SSF51735">
    <property type="entry name" value="NAD(P)-binding Rossmann-fold domains"/>
    <property type="match status" value="1"/>
</dbReference>
<evidence type="ECO:0000259" key="3">
    <source>
        <dbReference type="Pfam" id="PF22725"/>
    </source>
</evidence>
<dbReference type="Proteomes" id="UP000076079">
    <property type="component" value="Chromosome"/>
</dbReference>
<dbReference type="Gene3D" id="3.30.360.10">
    <property type="entry name" value="Dihydrodipicolinate Reductase, domain 2"/>
    <property type="match status" value="1"/>
</dbReference>
<dbReference type="Gene3D" id="3.40.50.720">
    <property type="entry name" value="NAD(P)-binding Rossmann-like Domain"/>
    <property type="match status" value="1"/>
</dbReference>
<reference evidence="5" key="2">
    <citation type="submission" date="2016-04" db="EMBL/GenBank/DDBJ databases">
        <title>First Complete Genome Sequence of a Subdivision 6 Acidobacterium.</title>
        <authorList>
            <person name="Huang S."/>
            <person name="Vieira S."/>
            <person name="Bunk B."/>
            <person name="Riedel T."/>
            <person name="Sproeer C."/>
            <person name="Overmann J."/>
        </authorList>
    </citation>
    <scope>NUCLEOTIDE SEQUENCE [LARGE SCALE GENOMIC DNA]</scope>
    <source>
        <strain evidence="5">DSM 100886 HEG_-6_39</strain>
    </source>
</reference>
<dbReference type="InterPro" id="IPR055170">
    <property type="entry name" value="GFO_IDH_MocA-like_dom"/>
</dbReference>
<reference evidence="4 5" key="1">
    <citation type="journal article" date="2016" name="Genome Announc.">
        <title>First Complete Genome Sequence of a Subdivision 6 Acidobacterium Strain.</title>
        <authorList>
            <person name="Huang S."/>
            <person name="Vieira S."/>
            <person name="Bunk B."/>
            <person name="Riedel T."/>
            <person name="Sproer C."/>
            <person name="Overmann J."/>
        </authorList>
    </citation>
    <scope>NUCLEOTIDE SEQUENCE [LARGE SCALE GENOMIC DNA]</scope>
    <source>
        <strain evidence="5">DSM 100886 HEG_-6_39</strain>
    </source>
</reference>
<dbReference type="PANTHER" id="PTHR43818:SF11">
    <property type="entry name" value="BCDNA.GH03377"/>
    <property type="match status" value="1"/>
</dbReference>
<dbReference type="InterPro" id="IPR050463">
    <property type="entry name" value="Gfo/Idh/MocA_oxidrdct_glycsds"/>
</dbReference>
<dbReference type="PATRIC" id="fig|1813736.3.peg.2296"/>
<keyword evidence="5" id="KW-1185">Reference proteome</keyword>
<feature type="domain" description="Gfo/Idh/MocA-like oxidoreductase N-terminal" evidence="2">
    <location>
        <begin position="4"/>
        <end position="123"/>
    </location>
</feature>
<dbReference type="GO" id="GO:0033712">
    <property type="term" value="F:1,5-anhydro-D-fructose reductase (1,5-anhydro-D-mannitol-forming) activity"/>
    <property type="evidence" value="ECO:0007669"/>
    <property type="project" value="UniProtKB-EC"/>
</dbReference>
<dbReference type="OrthoDB" id="9815825at2"/>
<dbReference type="STRING" id="1855912.LuPra_02187"/>
<dbReference type="SUPFAM" id="SSF55347">
    <property type="entry name" value="Glyceraldehyde-3-phosphate dehydrogenase-like, C-terminal domain"/>
    <property type="match status" value="1"/>
</dbReference>
<dbReference type="InterPro" id="IPR036291">
    <property type="entry name" value="NAD(P)-bd_dom_sf"/>
</dbReference>
<feature type="domain" description="GFO/IDH/MocA-like oxidoreductase" evidence="3">
    <location>
        <begin position="132"/>
        <end position="253"/>
    </location>
</feature>
<gene>
    <name evidence="4" type="primary">afr_3</name>
    <name evidence="4" type="ORF">LuPra_02187</name>
</gene>
<name>A0A143PMI4_LUTPR</name>
<proteinExistence type="predicted"/>
<sequence length="326" mass="34938">MSPVRWGIIGCGAVTEVKSGPAFVKAEGSALVAVMRRTAHLAEDYARRHGVPRWYADAEALVRDPEVDAVYVATPPVGHLDGVCLAARHGKPVYVEKPMARTHEECLAMIDACRQAGVPLFTAYYRRMLPRFVKVKALVDAGAIGDVRVVSIRLSRRHVPTSGALPWRVVPEVAGGGLFVDLASHTLDLLDHVLGPIAEAQGGAANQGGFYAAEDIVTASLAFASGAKGTGLWCFTADRDEDVVEIIGSTGRLTFSTFDERPVLLIRGGEAKEFVIPHPPHVQQPLIQSIVDQLRGQGPCGSTGESGARTNRVMDALLAGYRSTRR</sequence>
<evidence type="ECO:0000313" key="5">
    <source>
        <dbReference type="Proteomes" id="UP000076079"/>
    </source>
</evidence>
<dbReference type="RefSeq" id="WP_110170758.1">
    <property type="nucleotide sequence ID" value="NZ_CP015136.1"/>
</dbReference>
<dbReference type="Pfam" id="PF22725">
    <property type="entry name" value="GFO_IDH_MocA_C3"/>
    <property type="match status" value="1"/>
</dbReference>
<dbReference type="PANTHER" id="PTHR43818">
    <property type="entry name" value="BCDNA.GH03377"/>
    <property type="match status" value="1"/>
</dbReference>
<dbReference type="AlphaFoldDB" id="A0A143PMI4"/>